<accession>A0A085G1G0</accession>
<comment type="similarity">
    <text evidence="1 11">Belongs to the short-chain dehydrogenases/reductases (SDR) family.</text>
</comment>
<dbReference type="RefSeq" id="WP_034795589.1">
    <property type="nucleotide sequence ID" value="NZ_JMPJ01000074.1"/>
</dbReference>
<evidence type="ECO:0000256" key="1">
    <source>
        <dbReference type="ARBA" id="ARBA00006484"/>
    </source>
</evidence>
<dbReference type="Gene3D" id="3.40.50.720">
    <property type="entry name" value="NAD(P)-binding Rossmann-like Domain"/>
    <property type="match status" value="1"/>
</dbReference>
<dbReference type="GO" id="GO:0035527">
    <property type="term" value="F:3-hydroxypropionate dehydrogenase (NADP+) activity"/>
    <property type="evidence" value="ECO:0007669"/>
    <property type="project" value="UniProtKB-EC"/>
</dbReference>
<proteinExistence type="inferred from homology"/>
<evidence type="ECO:0000313" key="12">
    <source>
        <dbReference type="EMBL" id="KFC77555.1"/>
    </source>
</evidence>
<evidence type="ECO:0000256" key="10">
    <source>
        <dbReference type="ARBA" id="ARBA00047274"/>
    </source>
</evidence>
<dbReference type="EC" id="1.1.1.381" evidence="5"/>
<dbReference type="AlphaFoldDB" id="A0A085G1G0"/>
<dbReference type="InterPro" id="IPR036291">
    <property type="entry name" value="NAD(P)-bd_dom_sf"/>
</dbReference>
<comment type="function">
    <text evidence="9">NADP-dependent dehydrogenase with broad substrate specificity acting on 3-hydroxy acids. Catalyzes the NADP-dependent oxidation of L-allo-threonine to L-2-amino-3-keto-butyrate, which is spontaneously decarboxylated into aminoacetone. Also acts on D-threonine, L-serine, D-serine, D-3-hydroxyisobutyrate, L-3-hydroxyisobutyrate, D-glycerate and L-glycerate. Able to catalyze the reduction of the malonic semialdehyde to 3-hydroxypropionic acid. YdfG is apparently supplementing RutE, the presumed malonic semialdehyde reductase involved in pyrimidine degradation since both are able to detoxify malonic semialdehyde.</text>
</comment>
<evidence type="ECO:0000256" key="7">
    <source>
        <dbReference type="ARBA" id="ARBA00044271"/>
    </source>
</evidence>
<evidence type="ECO:0000256" key="3">
    <source>
        <dbReference type="ARBA" id="ARBA00043812"/>
    </source>
</evidence>
<dbReference type="InterPro" id="IPR002347">
    <property type="entry name" value="SDR_fam"/>
</dbReference>
<dbReference type="STRING" id="910964.GEAM_4161"/>
<evidence type="ECO:0000313" key="13">
    <source>
        <dbReference type="Proteomes" id="UP000028640"/>
    </source>
</evidence>
<keyword evidence="13" id="KW-1185">Reference proteome</keyword>
<evidence type="ECO:0000256" key="6">
    <source>
        <dbReference type="ARBA" id="ARBA00044065"/>
    </source>
</evidence>
<dbReference type="EMBL" id="JMPJ01000074">
    <property type="protein sequence ID" value="KFC77555.1"/>
    <property type="molecule type" value="Genomic_DNA"/>
</dbReference>
<dbReference type="EC" id="1.1.1.298" evidence="4"/>
<evidence type="ECO:0000256" key="2">
    <source>
        <dbReference type="ARBA" id="ARBA00023002"/>
    </source>
</evidence>
<dbReference type="PIRSF" id="PIRSF000126">
    <property type="entry name" value="11-beta-HSD1"/>
    <property type="match status" value="1"/>
</dbReference>
<dbReference type="InterPro" id="IPR020904">
    <property type="entry name" value="Sc_DH/Rdtase_CS"/>
</dbReference>
<organism evidence="12 13">
    <name type="scientific">Ewingella americana (strain ATCC 33852 / DSM 4580 / CCUG 14506 / JCM 5911 / LMG 7869 / NCTC 12157 / CDC 1468-78)</name>
    <dbReference type="NCBI Taxonomy" id="910964"/>
    <lineage>
        <taxon>Bacteria</taxon>
        <taxon>Pseudomonadati</taxon>
        <taxon>Pseudomonadota</taxon>
        <taxon>Gammaproteobacteria</taxon>
        <taxon>Enterobacterales</taxon>
        <taxon>Yersiniaceae</taxon>
        <taxon>Ewingella</taxon>
    </lineage>
</organism>
<dbReference type="Pfam" id="PF00106">
    <property type="entry name" value="adh_short"/>
    <property type="match status" value="1"/>
</dbReference>
<evidence type="ECO:0000256" key="8">
    <source>
        <dbReference type="ARBA" id="ARBA00044349"/>
    </source>
</evidence>
<sequence length="266" mass="27998">MSPLKKTAVVTGASSGLGAVYADRLAARGYNLILVARRADRLTTLASKISAEHGAEVQVLAADLESEADLQNIEQILSTDSEISLLVNNAGLAKLRPLASSPLQDSTTQIGVNITALTRLTHALLPGMVARKEGAIINIASVLAVHSLATSSVYSGSKAYVLAFSRGLQAELANTGVKVQVVLPASTATEIWSEEVSGVPLSALREDTVMTAEDCVDAALTGFDMGELVTWPSVADAELWKTFDDARFTLFAATQVGTPAPRYRQS</sequence>
<protein>
    <recommendedName>
        <fullName evidence="6">NADP-dependent 3-hydroxy acid dehydrogenase YdfG</fullName>
        <ecNumber evidence="4">1.1.1.298</ecNumber>
        <ecNumber evidence="5">1.1.1.381</ecNumber>
    </recommendedName>
    <alternativeName>
        <fullName evidence="8">L-allo-threonine dehydrogenase</fullName>
    </alternativeName>
    <alternativeName>
        <fullName evidence="7">Malonic semialdehyde reductase</fullName>
    </alternativeName>
</protein>
<dbReference type="eggNOG" id="COG0300">
    <property type="taxonomic scope" value="Bacteria"/>
</dbReference>
<reference evidence="12 13" key="1">
    <citation type="submission" date="2014-05" db="EMBL/GenBank/DDBJ databases">
        <title>ATOL: Assembling a taxonomically balanced genome-scale reconstruction of the evolutionary history of the Enterobacteriaceae.</title>
        <authorList>
            <person name="Plunkett G.III."/>
            <person name="Neeno-Eckwall E.C."/>
            <person name="Glasner J.D."/>
            <person name="Perna N.T."/>
        </authorList>
    </citation>
    <scope>NUCLEOTIDE SEQUENCE [LARGE SCALE GENOMIC DNA]</scope>
    <source>
        <strain evidence="12 13">ATCC 33852</strain>
    </source>
</reference>
<dbReference type="GeneID" id="78382450"/>
<dbReference type="PRINTS" id="PR00081">
    <property type="entry name" value="GDHRDH"/>
</dbReference>
<keyword evidence="2 12" id="KW-0560">Oxidoreductase</keyword>
<gene>
    <name evidence="12" type="ORF">GEAM_4161</name>
</gene>
<dbReference type="PRINTS" id="PR00080">
    <property type="entry name" value="SDRFAMILY"/>
</dbReference>
<evidence type="ECO:0000256" key="9">
    <source>
        <dbReference type="ARBA" id="ARBA00045650"/>
    </source>
</evidence>
<dbReference type="OrthoDB" id="9810734at2"/>
<evidence type="ECO:0000256" key="11">
    <source>
        <dbReference type="RuleBase" id="RU000363"/>
    </source>
</evidence>
<comment type="catalytic activity">
    <reaction evidence="10">
        <text>3-hydroxypropanoate + NADP(+) = 3-oxopropanoate + NADPH + H(+)</text>
        <dbReference type="Rhea" id="RHEA:26438"/>
        <dbReference type="ChEBI" id="CHEBI:15378"/>
        <dbReference type="ChEBI" id="CHEBI:16510"/>
        <dbReference type="ChEBI" id="CHEBI:33190"/>
        <dbReference type="ChEBI" id="CHEBI:57783"/>
        <dbReference type="ChEBI" id="CHEBI:58349"/>
        <dbReference type="EC" id="1.1.1.298"/>
    </reaction>
</comment>
<evidence type="ECO:0000256" key="4">
    <source>
        <dbReference type="ARBA" id="ARBA00044050"/>
    </source>
</evidence>
<comment type="caution">
    <text evidence="12">The sequence shown here is derived from an EMBL/GenBank/DDBJ whole genome shotgun (WGS) entry which is preliminary data.</text>
</comment>
<dbReference type="PANTHER" id="PTHR43086">
    <property type="entry name" value="VERY-LONG-CHAIN 3-OXOOACYL-COA REDUCTASE"/>
    <property type="match status" value="1"/>
</dbReference>
<dbReference type="SUPFAM" id="SSF51735">
    <property type="entry name" value="NAD(P)-binding Rossmann-fold domains"/>
    <property type="match status" value="1"/>
</dbReference>
<dbReference type="PROSITE" id="PS00061">
    <property type="entry name" value="ADH_SHORT"/>
    <property type="match status" value="1"/>
</dbReference>
<dbReference type="PANTHER" id="PTHR43086:SF3">
    <property type="entry name" value="NADP-DEPENDENT 3-HYDROXY ACID DEHYDROGENASE YDFG"/>
    <property type="match status" value="1"/>
</dbReference>
<dbReference type="Proteomes" id="UP000028640">
    <property type="component" value="Unassembled WGS sequence"/>
</dbReference>
<comment type="catalytic activity">
    <reaction evidence="3">
        <text>L-allo-threonine + NADP(+) = aminoacetone + CO2 + NADPH</text>
        <dbReference type="Rhea" id="RHEA:43524"/>
        <dbReference type="ChEBI" id="CHEBI:16526"/>
        <dbReference type="ChEBI" id="CHEBI:57783"/>
        <dbReference type="ChEBI" id="CHEBI:58320"/>
        <dbReference type="ChEBI" id="CHEBI:58349"/>
        <dbReference type="ChEBI" id="CHEBI:58585"/>
        <dbReference type="EC" id="1.1.1.381"/>
    </reaction>
</comment>
<name>A0A085G1G0_EWIA3</name>
<evidence type="ECO:0000256" key="5">
    <source>
        <dbReference type="ARBA" id="ARBA00044059"/>
    </source>
</evidence>